<dbReference type="RefSeq" id="WP_105037767.1">
    <property type="nucleotide sequence ID" value="NZ_PPSL01000001.1"/>
</dbReference>
<gene>
    <name evidence="10" type="ORF">CJD36_003820</name>
</gene>
<dbReference type="EMBL" id="PPSL01000001">
    <property type="protein sequence ID" value="PQJ12883.1"/>
    <property type="molecule type" value="Genomic_DNA"/>
</dbReference>
<protein>
    <submittedName>
        <fullName evidence="10">Cation diffusion facilitator family transporter</fullName>
    </submittedName>
</protein>
<dbReference type="PANTHER" id="PTHR43840:SF15">
    <property type="entry name" value="MITOCHONDRIAL METAL TRANSPORTER 1-RELATED"/>
    <property type="match status" value="1"/>
</dbReference>
<dbReference type="InterPro" id="IPR002524">
    <property type="entry name" value="Cation_efflux"/>
</dbReference>
<dbReference type="PANTHER" id="PTHR43840">
    <property type="entry name" value="MITOCHONDRIAL METAL TRANSPORTER 1-RELATED"/>
    <property type="match status" value="1"/>
</dbReference>
<evidence type="ECO:0000259" key="8">
    <source>
        <dbReference type="Pfam" id="PF01545"/>
    </source>
</evidence>
<proteinExistence type="inferred from homology"/>
<evidence type="ECO:0000256" key="4">
    <source>
        <dbReference type="ARBA" id="ARBA00022692"/>
    </source>
</evidence>
<feature type="transmembrane region" description="Helical" evidence="7">
    <location>
        <begin position="41"/>
        <end position="59"/>
    </location>
</feature>
<dbReference type="GO" id="GO:0015086">
    <property type="term" value="F:cadmium ion transmembrane transporter activity"/>
    <property type="evidence" value="ECO:0007669"/>
    <property type="project" value="TreeGrafter"/>
</dbReference>
<evidence type="ECO:0000256" key="2">
    <source>
        <dbReference type="ARBA" id="ARBA00008114"/>
    </source>
</evidence>
<evidence type="ECO:0000256" key="3">
    <source>
        <dbReference type="ARBA" id="ARBA00022448"/>
    </source>
</evidence>
<evidence type="ECO:0000256" key="6">
    <source>
        <dbReference type="ARBA" id="ARBA00023136"/>
    </source>
</evidence>
<dbReference type="GO" id="GO:0006882">
    <property type="term" value="P:intracellular zinc ion homeostasis"/>
    <property type="evidence" value="ECO:0007669"/>
    <property type="project" value="TreeGrafter"/>
</dbReference>
<comment type="similarity">
    <text evidence="2">Belongs to the cation diffusion facilitator (CDF) transporter (TC 2.A.4) family.</text>
</comment>
<dbReference type="Gene3D" id="3.30.70.1350">
    <property type="entry name" value="Cation efflux protein, cytoplasmic domain"/>
    <property type="match status" value="1"/>
</dbReference>
<keyword evidence="3" id="KW-0813">Transport</keyword>
<dbReference type="InterPro" id="IPR036837">
    <property type="entry name" value="Cation_efflux_CTD_sf"/>
</dbReference>
<dbReference type="OrthoDB" id="9806522at2"/>
<sequence length="330" mass="36632">MKRSIRIQRLIAAIGIILFLGKILAWYLTHSVTVLTDALEGIVNVVAGFLGLYSITLAAKPRDPNHPFGHGKAEFISAAVEGTLITLAGIFIIYEAIDHLITPHELEKLDIGLLIVAASGLVNYLMGFYAAKQGEKENSMVLVSAGKHLMTDAYSGIAIIIGITLLLLTKNKYMWLDSAVALCFAVIIVITGYKVVRRSISGIMDETDMGQLQQVIDVLQENRQAPWVDIHHLRVLNHSGRMHVDAHLTVPNYYTVLEAGKEIKNIDTLIKSKFGQEVEVFIQTEGCKPKQCHICGVDNCPIRSHAFEHQEKWVLENIWKEHRHGVVAVA</sequence>
<evidence type="ECO:0000256" key="7">
    <source>
        <dbReference type="SAM" id="Phobius"/>
    </source>
</evidence>
<keyword evidence="6 7" id="KW-0472">Membrane</keyword>
<dbReference type="NCBIfam" id="TIGR01297">
    <property type="entry name" value="CDF"/>
    <property type="match status" value="1"/>
</dbReference>
<evidence type="ECO:0000259" key="9">
    <source>
        <dbReference type="Pfam" id="PF16916"/>
    </source>
</evidence>
<keyword evidence="4 7" id="KW-0812">Transmembrane</keyword>
<feature type="transmembrane region" description="Helical" evidence="7">
    <location>
        <begin position="75"/>
        <end position="97"/>
    </location>
</feature>
<comment type="subcellular location">
    <subcellularLocation>
        <location evidence="1">Membrane</location>
        <topology evidence="1">Multi-pass membrane protein</topology>
    </subcellularLocation>
</comment>
<dbReference type="InterPro" id="IPR027470">
    <property type="entry name" value="Cation_efflux_CTD"/>
</dbReference>
<dbReference type="InterPro" id="IPR058533">
    <property type="entry name" value="Cation_efflux_TM"/>
</dbReference>
<evidence type="ECO:0000313" key="11">
    <source>
        <dbReference type="Proteomes" id="UP000239872"/>
    </source>
</evidence>
<dbReference type="AlphaFoldDB" id="A0A2S7T0Z6"/>
<feature type="transmembrane region" description="Helical" evidence="7">
    <location>
        <begin position="152"/>
        <end position="169"/>
    </location>
</feature>
<feature type="domain" description="Cation efflux protein transmembrane" evidence="8">
    <location>
        <begin position="11"/>
        <end position="204"/>
    </location>
</feature>
<reference evidence="10 11" key="1">
    <citation type="submission" date="2018-01" db="EMBL/GenBank/DDBJ databases">
        <title>A novel member of the phylum Bacteroidetes isolated from glacier ice.</title>
        <authorList>
            <person name="Liu Q."/>
            <person name="Xin Y.-H."/>
        </authorList>
    </citation>
    <scope>NUCLEOTIDE SEQUENCE [LARGE SCALE GENOMIC DNA]</scope>
    <source>
        <strain evidence="10 11">RB1R16</strain>
    </source>
</reference>
<accession>A0A2S7T0Z6</accession>
<dbReference type="GO" id="GO:0015341">
    <property type="term" value="F:zinc efflux antiporter activity"/>
    <property type="evidence" value="ECO:0007669"/>
    <property type="project" value="TreeGrafter"/>
</dbReference>
<evidence type="ECO:0000313" key="10">
    <source>
        <dbReference type="EMBL" id="PQJ12883.1"/>
    </source>
</evidence>
<dbReference type="GO" id="GO:0005886">
    <property type="term" value="C:plasma membrane"/>
    <property type="evidence" value="ECO:0007669"/>
    <property type="project" value="TreeGrafter"/>
</dbReference>
<name>A0A2S7T0Z6_9BACT</name>
<dbReference type="Pfam" id="PF16916">
    <property type="entry name" value="ZT_dimer"/>
    <property type="match status" value="1"/>
</dbReference>
<organism evidence="10 11">
    <name type="scientific">Flavipsychrobacter stenotrophus</name>
    <dbReference type="NCBI Taxonomy" id="2077091"/>
    <lineage>
        <taxon>Bacteria</taxon>
        <taxon>Pseudomonadati</taxon>
        <taxon>Bacteroidota</taxon>
        <taxon>Chitinophagia</taxon>
        <taxon>Chitinophagales</taxon>
        <taxon>Chitinophagaceae</taxon>
        <taxon>Flavipsychrobacter</taxon>
    </lineage>
</organism>
<feature type="transmembrane region" description="Helical" evidence="7">
    <location>
        <begin position="109"/>
        <end position="131"/>
    </location>
</feature>
<keyword evidence="5 7" id="KW-1133">Transmembrane helix</keyword>
<dbReference type="InterPro" id="IPR050291">
    <property type="entry name" value="CDF_Transporter"/>
</dbReference>
<comment type="caution">
    <text evidence="10">The sequence shown here is derived from an EMBL/GenBank/DDBJ whole genome shotgun (WGS) entry which is preliminary data.</text>
</comment>
<dbReference type="GO" id="GO:0015093">
    <property type="term" value="F:ferrous iron transmembrane transporter activity"/>
    <property type="evidence" value="ECO:0007669"/>
    <property type="project" value="TreeGrafter"/>
</dbReference>
<keyword evidence="11" id="KW-1185">Reference proteome</keyword>
<dbReference type="InterPro" id="IPR027469">
    <property type="entry name" value="Cation_efflux_TMD_sf"/>
</dbReference>
<evidence type="ECO:0000256" key="1">
    <source>
        <dbReference type="ARBA" id="ARBA00004141"/>
    </source>
</evidence>
<feature type="domain" description="Cation efflux protein cytoplasmic" evidence="9">
    <location>
        <begin position="227"/>
        <end position="286"/>
    </location>
</feature>
<feature type="transmembrane region" description="Helical" evidence="7">
    <location>
        <begin position="175"/>
        <end position="196"/>
    </location>
</feature>
<dbReference type="SUPFAM" id="SSF161111">
    <property type="entry name" value="Cation efflux protein transmembrane domain-like"/>
    <property type="match status" value="1"/>
</dbReference>
<dbReference type="Proteomes" id="UP000239872">
    <property type="component" value="Unassembled WGS sequence"/>
</dbReference>
<dbReference type="Pfam" id="PF01545">
    <property type="entry name" value="Cation_efflux"/>
    <property type="match status" value="1"/>
</dbReference>
<evidence type="ECO:0000256" key="5">
    <source>
        <dbReference type="ARBA" id="ARBA00022989"/>
    </source>
</evidence>
<dbReference type="Gene3D" id="1.20.1510.10">
    <property type="entry name" value="Cation efflux protein transmembrane domain"/>
    <property type="match status" value="1"/>
</dbReference>
<dbReference type="SUPFAM" id="SSF160240">
    <property type="entry name" value="Cation efflux protein cytoplasmic domain-like"/>
    <property type="match status" value="1"/>
</dbReference>